<dbReference type="Gene3D" id="3.40.50.150">
    <property type="entry name" value="Vaccinia Virus protein VP39"/>
    <property type="match status" value="1"/>
</dbReference>
<gene>
    <name evidence="2" type="ORF">LGH70_23145</name>
</gene>
<keyword evidence="3" id="KW-1185">Reference proteome</keyword>
<proteinExistence type="predicted"/>
<feature type="domain" description="Methyltransferase" evidence="1">
    <location>
        <begin position="65"/>
        <end position="157"/>
    </location>
</feature>
<dbReference type="CDD" id="cd02440">
    <property type="entry name" value="AdoMet_MTases"/>
    <property type="match status" value="1"/>
</dbReference>
<dbReference type="GO" id="GO:0032259">
    <property type="term" value="P:methylation"/>
    <property type="evidence" value="ECO:0007669"/>
    <property type="project" value="UniProtKB-KW"/>
</dbReference>
<dbReference type="EMBL" id="JAJADQ010000019">
    <property type="protein sequence ID" value="MCB2380509.1"/>
    <property type="molecule type" value="Genomic_DNA"/>
</dbReference>
<dbReference type="Proteomes" id="UP001165297">
    <property type="component" value="Unassembled WGS sequence"/>
</dbReference>
<organism evidence="2 3">
    <name type="scientific">Hymenobacter nitidus</name>
    <dbReference type="NCBI Taxonomy" id="2880929"/>
    <lineage>
        <taxon>Bacteria</taxon>
        <taxon>Pseudomonadati</taxon>
        <taxon>Bacteroidota</taxon>
        <taxon>Cytophagia</taxon>
        <taxon>Cytophagales</taxon>
        <taxon>Hymenobacteraceae</taxon>
        <taxon>Hymenobacter</taxon>
    </lineage>
</organism>
<comment type="caution">
    <text evidence="2">The sequence shown here is derived from an EMBL/GenBank/DDBJ whole genome shotgun (WGS) entry which is preliminary data.</text>
</comment>
<dbReference type="GO" id="GO:0008168">
    <property type="term" value="F:methyltransferase activity"/>
    <property type="evidence" value="ECO:0007669"/>
    <property type="project" value="UniProtKB-KW"/>
</dbReference>
<evidence type="ECO:0000313" key="3">
    <source>
        <dbReference type="Proteomes" id="UP001165297"/>
    </source>
</evidence>
<reference evidence="2" key="1">
    <citation type="submission" date="2021-10" db="EMBL/GenBank/DDBJ databases">
        <authorList>
            <person name="Dean J.D."/>
            <person name="Kim M.K."/>
            <person name="Newey C.N."/>
            <person name="Stoker T.S."/>
            <person name="Thompson D.W."/>
            <person name="Grose J.H."/>
        </authorList>
    </citation>
    <scope>NUCLEOTIDE SEQUENCE</scope>
    <source>
        <strain evidence="2">BT635</strain>
    </source>
</reference>
<sequence>MSQKPASDPIGHAMLAYLHGNKAAELTVHSNVADEEPLPASYFFRSLWEMPELERTALEECRGRILDAGAGAGCHSLELQSRGFQVKAIDASPGAVQVLQARGVQEASCHDLFELPANEHERYDTILMLMNGLGLVGTLDGLQRFLQAAKQLLAPGGQILATSSDISYLYEDEDGALVINLNGPYYGEVEYHMTYGEETGASFNWLFADAGLLQDYADEAGYQVEFLDEDDSQQYLVRLTLKQQNLANN</sequence>
<dbReference type="Pfam" id="PF13649">
    <property type="entry name" value="Methyltransf_25"/>
    <property type="match status" value="1"/>
</dbReference>
<dbReference type="SUPFAM" id="SSF53335">
    <property type="entry name" value="S-adenosyl-L-methionine-dependent methyltransferases"/>
    <property type="match status" value="1"/>
</dbReference>
<protein>
    <submittedName>
        <fullName evidence="2">Class I SAM-dependent methyltransferase</fullName>
    </submittedName>
</protein>
<keyword evidence="2" id="KW-0808">Transferase</keyword>
<name>A0ABS8ALW8_9BACT</name>
<dbReference type="InterPro" id="IPR041698">
    <property type="entry name" value="Methyltransf_25"/>
</dbReference>
<evidence type="ECO:0000313" key="2">
    <source>
        <dbReference type="EMBL" id="MCB2380509.1"/>
    </source>
</evidence>
<evidence type="ECO:0000259" key="1">
    <source>
        <dbReference type="Pfam" id="PF13649"/>
    </source>
</evidence>
<accession>A0ABS8ALW8</accession>
<dbReference type="RefSeq" id="WP_226190590.1">
    <property type="nucleotide sequence ID" value="NZ_JAJADQ010000019.1"/>
</dbReference>
<dbReference type="InterPro" id="IPR029063">
    <property type="entry name" value="SAM-dependent_MTases_sf"/>
</dbReference>
<keyword evidence="2" id="KW-0489">Methyltransferase</keyword>